<gene>
    <name evidence="8" type="ORF">LECACI_7A000556</name>
</gene>
<evidence type="ECO:0000256" key="3">
    <source>
        <dbReference type="ARBA" id="ARBA00022630"/>
    </source>
</evidence>
<dbReference type="SUPFAM" id="SSF51905">
    <property type="entry name" value="FAD/NAD(P)-binding domain"/>
    <property type="match status" value="1"/>
</dbReference>
<keyword evidence="9" id="KW-1185">Reference proteome</keyword>
<dbReference type="Gene3D" id="3.50.50.60">
    <property type="entry name" value="FAD/NAD(P)-binding domain"/>
    <property type="match status" value="2"/>
</dbReference>
<evidence type="ECO:0000256" key="5">
    <source>
        <dbReference type="ARBA" id="ARBA00023002"/>
    </source>
</evidence>
<dbReference type="Proteomes" id="UP001296104">
    <property type="component" value="Unassembled WGS sequence"/>
</dbReference>
<dbReference type="AlphaFoldDB" id="A0AAI8W1A6"/>
<evidence type="ECO:0000313" key="8">
    <source>
        <dbReference type="EMBL" id="CAK3780050.1"/>
    </source>
</evidence>
<dbReference type="PANTHER" id="PTHR13789:SF315">
    <property type="entry name" value="FAD-DEPENDENT MONOOXYGENASE MDPD"/>
    <property type="match status" value="1"/>
</dbReference>
<proteinExistence type="inferred from homology"/>
<dbReference type="InterPro" id="IPR002938">
    <property type="entry name" value="FAD-bd"/>
</dbReference>
<dbReference type="GO" id="GO:0004497">
    <property type="term" value="F:monooxygenase activity"/>
    <property type="evidence" value="ECO:0007669"/>
    <property type="project" value="UniProtKB-KW"/>
</dbReference>
<keyword evidence="3" id="KW-0285">Flavoprotein</keyword>
<feature type="domain" description="FAD-binding" evidence="7">
    <location>
        <begin position="49"/>
        <end position="117"/>
    </location>
</feature>
<evidence type="ECO:0000256" key="6">
    <source>
        <dbReference type="ARBA" id="ARBA00023033"/>
    </source>
</evidence>
<evidence type="ECO:0000256" key="1">
    <source>
        <dbReference type="ARBA" id="ARBA00001974"/>
    </source>
</evidence>
<sequence>MSKENDLISYEMWLSWHKINGDLISGPAPFRPNFDPEKHAGYKDDLEPRPKVYRHRRHHLHKMLTDQVERAGLTVEYGKKVLRYEEDTEHDKASVVLENGEKIEADVIVAADGIGNKEHRLTDHTHQNRGTSEESWSNVVSPEEVLQTTSSIDGWPELANRLIRNTRKDQIHNFKLMWRDPQPCWVSPGGRVVQVGDAAHTFLPSSGHGATQGMEDAVSLATCLRMAGKENIPWATRVHNKLRFERVSILQLLGVLNQQLRNKTAHADESQTKPIGILGSWIWRHDPEAYARENFFQAWAALRDDGGQGFENTNIPPGYTYQAWSIDEILAGKKRMEMEGDWD</sequence>
<feature type="domain" description="FAD-binding" evidence="7">
    <location>
        <begin position="132"/>
        <end position="227"/>
    </location>
</feature>
<dbReference type="InterPro" id="IPR036188">
    <property type="entry name" value="FAD/NAD-bd_sf"/>
</dbReference>
<organism evidence="8 9">
    <name type="scientific">Lecanosticta acicola</name>
    <dbReference type="NCBI Taxonomy" id="111012"/>
    <lineage>
        <taxon>Eukaryota</taxon>
        <taxon>Fungi</taxon>
        <taxon>Dikarya</taxon>
        <taxon>Ascomycota</taxon>
        <taxon>Pezizomycotina</taxon>
        <taxon>Dothideomycetes</taxon>
        <taxon>Dothideomycetidae</taxon>
        <taxon>Mycosphaerellales</taxon>
        <taxon>Mycosphaerellaceae</taxon>
        <taxon>Lecanosticta</taxon>
    </lineage>
</organism>
<dbReference type="EMBL" id="CAVMBE010000002">
    <property type="protein sequence ID" value="CAK3780050.1"/>
    <property type="molecule type" value="Genomic_DNA"/>
</dbReference>
<accession>A0AAI8W1A6</accession>
<evidence type="ECO:0000256" key="2">
    <source>
        <dbReference type="ARBA" id="ARBA00007992"/>
    </source>
</evidence>
<comment type="similarity">
    <text evidence="2">Belongs to the paxM FAD-dependent monooxygenase family.</text>
</comment>
<dbReference type="GO" id="GO:0071949">
    <property type="term" value="F:FAD binding"/>
    <property type="evidence" value="ECO:0007669"/>
    <property type="project" value="InterPro"/>
</dbReference>
<reference evidence="8" key="1">
    <citation type="submission" date="2023-11" db="EMBL/GenBank/DDBJ databases">
        <authorList>
            <person name="Alioto T."/>
            <person name="Alioto T."/>
            <person name="Gomez Garrido J."/>
        </authorList>
    </citation>
    <scope>NUCLEOTIDE SEQUENCE</scope>
</reference>
<dbReference type="InterPro" id="IPR050493">
    <property type="entry name" value="FAD-dep_Monooxygenase_BioMet"/>
</dbReference>
<protein>
    <submittedName>
        <fullName evidence="8">FAD NAD(P)-binding domain-containing</fullName>
    </submittedName>
</protein>
<name>A0AAI8W1A6_9PEZI</name>
<keyword evidence="5" id="KW-0560">Oxidoreductase</keyword>
<keyword evidence="6" id="KW-0503">Monooxygenase</keyword>
<dbReference type="PANTHER" id="PTHR13789">
    <property type="entry name" value="MONOOXYGENASE"/>
    <property type="match status" value="1"/>
</dbReference>
<evidence type="ECO:0000256" key="4">
    <source>
        <dbReference type="ARBA" id="ARBA00022827"/>
    </source>
</evidence>
<evidence type="ECO:0000259" key="7">
    <source>
        <dbReference type="Pfam" id="PF01494"/>
    </source>
</evidence>
<evidence type="ECO:0000313" key="9">
    <source>
        <dbReference type="Proteomes" id="UP001296104"/>
    </source>
</evidence>
<keyword evidence="4" id="KW-0274">FAD</keyword>
<comment type="caution">
    <text evidence="8">The sequence shown here is derived from an EMBL/GenBank/DDBJ whole genome shotgun (WGS) entry which is preliminary data.</text>
</comment>
<dbReference type="Pfam" id="PF01494">
    <property type="entry name" value="FAD_binding_3"/>
    <property type="match status" value="2"/>
</dbReference>
<comment type="cofactor">
    <cofactor evidence="1">
        <name>FAD</name>
        <dbReference type="ChEBI" id="CHEBI:57692"/>
    </cofactor>
</comment>